<organism evidence="1 2">
    <name type="scientific">Spirosoma aureum</name>
    <dbReference type="NCBI Taxonomy" id="2692134"/>
    <lineage>
        <taxon>Bacteria</taxon>
        <taxon>Pseudomonadati</taxon>
        <taxon>Bacteroidota</taxon>
        <taxon>Cytophagia</taxon>
        <taxon>Cytophagales</taxon>
        <taxon>Cytophagaceae</taxon>
        <taxon>Spirosoma</taxon>
    </lineage>
</organism>
<evidence type="ECO:0000313" key="1">
    <source>
        <dbReference type="EMBL" id="QIP14725.1"/>
    </source>
</evidence>
<dbReference type="GO" id="GO:0030246">
    <property type="term" value="F:carbohydrate binding"/>
    <property type="evidence" value="ECO:0007669"/>
    <property type="project" value="InterPro"/>
</dbReference>
<dbReference type="Gene3D" id="2.10.10.20">
    <property type="entry name" value="Carbohydrate-binding module superfamily 5/12"/>
    <property type="match status" value="1"/>
</dbReference>
<name>A0A6G9AR22_9BACT</name>
<dbReference type="KEGG" id="spib:G8759_19950"/>
<sequence length="358" mass="39005">MATVTQTDITAIQNYAGTFDKKIITQIVNGLDIAKDLTVRRNLTAPVTLPKFSAEDGFRPVDTSIEEPDGSSGTFGVRKLIPRTGMKILKIVPEDLRGTFLSEGLDPNAKEYPAGFAQYFWEAQIKKLQAEINNNSFYGVDSFDITAFDAGTAYNVDQKVQYNKSFYKVVTATSAGQTPDTHPAKFKKINNSSVAKGLGTIIAEEYSTLPARNKITTGALDNTNGFDKITGFYTSLPEEIRPLGGEFKVSQSTYDKYMLSALNKFTNGTSLLQVPGKPGASVYGSDGKWIIKPCTWMAGSGRIIATLDGNLQMGTDQTSAFSSIGNIVPFLHGYKAIMKMILAFQIADLEVLFVNDQA</sequence>
<proteinExistence type="predicted"/>
<dbReference type="RefSeq" id="WP_167211358.1">
    <property type="nucleotide sequence ID" value="NZ_CP050063.1"/>
</dbReference>
<dbReference type="GO" id="GO:0005576">
    <property type="term" value="C:extracellular region"/>
    <property type="evidence" value="ECO:0007669"/>
    <property type="project" value="InterPro"/>
</dbReference>
<evidence type="ECO:0008006" key="3">
    <source>
        <dbReference type="Google" id="ProtNLM"/>
    </source>
</evidence>
<dbReference type="AlphaFoldDB" id="A0A6G9AR22"/>
<gene>
    <name evidence="1" type="ORF">G8759_19950</name>
</gene>
<protein>
    <recommendedName>
        <fullName evidence="3">Phage major capsid protein</fullName>
    </recommendedName>
</protein>
<dbReference type="Proteomes" id="UP000501802">
    <property type="component" value="Chromosome"/>
</dbReference>
<accession>A0A6G9AR22</accession>
<dbReference type="GO" id="GO:0005975">
    <property type="term" value="P:carbohydrate metabolic process"/>
    <property type="evidence" value="ECO:0007669"/>
    <property type="project" value="InterPro"/>
</dbReference>
<dbReference type="GO" id="GO:0004553">
    <property type="term" value="F:hydrolase activity, hydrolyzing O-glycosyl compounds"/>
    <property type="evidence" value="ECO:0007669"/>
    <property type="project" value="InterPro"/>
</dbReference>
<evidence type="ECO:0000313" key="2">
    <source>
        <dbReference type="Proteomes" id="UP000501802"/>
    </source>
</evidence>
<reference evidence="1 2" key="1">
    <citation type="submission" date="2020-03" db="EMBL/GenBank/DDBJ databases">
        <authorList>
            <person name="Kim M.K."/>
        </authorList>
    </citation>
    <scope>NUCLEOTIDE SEQUENCE [LARGE SCALE GENOMIC DNA]</scope>
    <source>
        <strain evidence="1 2">BT328</strain>
    </source>
</reference>
<dbReference type="EMBL" id="CP050063">
    <property type="protein sequence ID" value="QIP14725.1"/>
    <property type="molecule type" value="Genomic_DNA"/>
</dbReference>
<keyword evidence="2" id="KW-1185">Reference proteome</keyword>